<dbReference type="Proteomes" id="UP000292957">
    <property type="component" value="Unassembled WGS sequence"/>
</dbReference>
<dbReference type="Pfam" id="PF00656">
    <property type="entry name" value="Peptidase_C14"/>
    <property type="match status" value="1"/>
</dbReference>
<proteinExistence type="inferred from homology"/>
<dbReference type="OrthoDB" id="3223806at2759"/>
<name>A0A4Q9MEE4_9APHY</name>
<evidence type="ECO:0000313" key="3">
    <source>
        <dbReference type="EMBL" id="TBU25629.1"/>
    </source>
</evidence>
<evidence type="ECO:0000259" key="2">
    <source>
        <dbReference type="Pfam" id="PF00656"/>
    </source>
</evidence>
<dbReference type="GO" id="GO:0004197">
    <property type="term" value="F:cysteine-type endopeptidase activity"/>
    <property type="evidence" value="ECO:0007669"/>
    <property type="project" value="InterPro"/>
</dbReference>
<sequence length="283" mass="31855">MPTATNQEPEGDKKALLVGIGYETNENGFQVQDSTRKDVENMKELLMSTYHYAEKDIVIMTDSDTVSHESKYWPTRANIIKAMNTLVQGRRPGDRIVFAFSGHGDQVEVDVDKNEDDGKDEILIPIDCKVVWEKGAPVYSNFIRDDEIREILVDKIKDLEGLHCTMVFDCCHSGTASDLDNVEVLSPISPPGSQTTGGFDEQQTFGRKTGGIFIEVSSGHEYTNKDLMRALRYTSNNVSVARANKRLKKHEGQVDSMDYFDTPRPQLGSLTKPEDILHDRFML</sequence>
<dbReference type="GO" id="GO:0005737">
    <property type="term" value="C:cytoplasm"/>
    <property type="evidence" value="ECO:0007669"/>
    <property type="project" value="TreeGrafter"/>
</dbReference>
<feature type="domain" description="Peptidase C14 caspase" evidence="2">
    <location>
        <begin position="13"/>
        <end position="184"/>
    </location>
</feature>
<dbReference type="InterPro" id="IPR011600">
    <property type="entry name" value="Pept_C14_caspase"/>
</dbReference>
<dbReference type="EMBL" id="ML143458">
    <property type="protein sequence ID" value="TBU25629.1"/>
    <property type="molecule type" value="Genomic_DNA"/>
</dbReference>
<protein>
    <submittedName>
        <fullName evidence="3">Caspase domain-containing protein</fullName>
    </submittedName>
</protein>
<dbReference type="PANTHER" id="PTHR48104">
    <property type="entry name" value="METACASPASE-4"/>
    <property type="match status" value="1"/>
</dbReference>
<dbReference type="PANTHER" id="PTHR48104:SF30">
    <property type="entry name" value="METACASPASE-1"/>
    <property type="match status" value="1"/>
</dbReference>
<accession>A0A4Q9MEE4</accession>
<dbReference type="InterPro" id="IPR050452">
    <property type="entry name" value="Metacaspase"/>
</dbReference>
<comment type="similarity">
    <text evidence="1">Belongs to the peptidase C14B family.</text>
</comment>
<evidence type="ECO:0000256" key="1">
    <source>
        <dbReference type="ARBA" id="ARBA00009005"/>
    </source>
</evidence>
<gene>
    <name evidence="3" type="ORF">BD311DRAFT_780219</name>
</gene>
<dbReference type="AlphaFoldDB" id="A0A4Q9MEE4"/>
<dbReference type="Gene3D" id="3.40.50.12660">
    <property type="match status" value="1"/>
</dbReference>
<dbReference type="GO" id="GO:0006508">
    <property type="term" value="P:proteolysis"/>
    <property type="evidence" value="ECO:0007669"/>
    <property type="project" value="InterPro"/>
</dbReference>
<reference evidence="3" key="1">
    <citation type="submission" date="2019-01" db="EMBL/GenBank/DDBJ databases">
        <title>Draft genome sequences of three monokaryotic isolates of the white-rot basidiomycete fungus Dichomitus squalens.</title>
        <authorList>
            <consortium name="DOE Joint Genome Institute"/>
            <person name="Lopez S.C."/>
            <person name="Andreopoulos B."/>
            <person name="Pangilinan J."/>
            <person name="Lipzen A."/>
            <person name="Riley R."/>
            <person name="Ahrendt S."/>
            <person name="Ng V."/>
            <person name="Barry K."/>
            <person name="Daum C."/>
            <person name="Grigoriev I.V."/>
            <person name="Hilden K.S."/>
            <person name="Makela M.R."/>
            <person name="de Vries R.P."/>
        </authorList>
    </citation>
    <scope>NUCLEOTIDE SEQUENCE [LARGE SCALE GENOMIC DNA]</scope>
    <source>
        <strain evidence="3">OM18370.1</strain>
    </source>
</reference>
<organism evidence="3">
    <name type="scientific">Dichomitus squalens</name>
    <dbReference type="NCBI Taxonomy" id="114155"/>
    <lineage>
        <taxon>Eukaryota</taxon>
        <taxon>Fungi</taxon>
        <taxon>Dikarya</taxon>
        <taxon>Basidiomycota</taxon>
        <taxon>Agaricomycotina</taxon>
        <taxon>Agaricomycetes</taxon>
        <taxon>Polyporales</taxon>
        <taxon>Polyporaceae</taxon>
        <taxon>Dichomitus</taxon>
    </lineage>
</organism>